<reference evidence="1 2" key="1">
    <citation type="submission" date="2019-04" db="EMBL/GenBank/DDBJ databases">
        <title>Genome sequence of Bacillus hwajinpoensis strain Y2.</title>
        <authorList>
            <person name="Fair J.L."/>
            <person name="Maclea K.S."/>
        </authorList>
    </citation>
    <scope>NUCLEOTIDE SEQUENCE [LARGE SCALE GENOMIC DNA]</scope>
    <source>
        <strain evidence="1 2">Y2</strain>
    </source>
</reference>
<gene>
    <name evidence="1" type="ORF">FBF83_01570</name>
</gene>
<sequence length="253" mass="29004">MCLIGIALNAHEKYPFILVANRDEFYERPTERAHFWEDEPEILAGRDLKAMGTWLGVTTTGKIAALTNYREPGEKPQEKSRGDLPLDYLRTNLGINTYLEDVNAKRTEYNGFNLIAGHFNELYYYSNRQNEIKQLQDGIHGLSNHLLNTSWPKVDRLKDDISCYLSQNAEIDINQLFEMLNQADPASDDALPETGVPIEWERMLSPIFIASDSYGTRAQTVITVTNQGQVTFTERSKGQKNDERYFEFSINHS</sequence>
<dbReference type="PANTHER" id="PTHR17985">
    <property type="entry name" value="SER/THR-RICH PROTEIN T10 IN DGCR REGION"/>
    <property type="match status" value="1"/>
</dbReference>
<dbReference type="PANTHER" id="PTHR17985:SF8">
    <property type="entry name" value="TRANSPORT AND GOLGI ORGANIZATION PROTEIN 2 HOMOLOG"/>
    <property type="match status" value="1"/>
</dbReference>
<dbReference type="Pfam" id="PF05742">
    <property type="entry name" value="TANGO2"/>
    <property type="match status" value="1"/>
</dbReference>
<dbReference type="AlphaFoldDB" id="A0A4U1MJD3"/>
<dbReference type="RefSeq" id="WP_136945394.1">
    <property type="nucleotide sequence ID" value="NZ_SWFM01000001.1"/>
</dbReference>
<evidence type="ECO:0000313" key="1">
    <source>
        <dbReference type="EMBL" id="TKD71519.1"/>
    </source>
</evidence>
<protein>
    <submittedName>
        <fullName evidence="1">NRDE family protein</fullName>
    </submittedName>
</protein>
<name>A0A4U1MJD3_9BACL</name>
<proteinExistence type="predicted"/>
<dbReference type="OrthoDB" id="4380123at2"/>
<dbReference type="EMBL" id="SWFM01000001">
    <property type="protein sequence ID" value="TKD71519.1"/>
    <property type="molecule type" value="Genomic_DNA"/>
</dbReference>
<dbReference type="InterPro" id="IPR008551">
    <property type="entry name" value="TANGO2"/>
</dbReference>
<dbReference type="Proteomes" id="UP000310541">
    <property type="component" value="Unassembled WGS sequence"/>
</dbReference>
<organism evidence="1 2">
    <name type="scientific">Guptibacillus hwajinpoensis</name>
    <dbReference type="NCBI Taxonomy" id="208199"/>
    <lineage>
        <taxon>Bacteria</taxon>
        <taxon>Bacillati</taxon>
        <taxon>Bacillota</taxon>
        <taxon>Bacilli</taxon>
        <taxon>Bacillales</taxon>
        <taxon>Guptibacillaceae</taxon>
        <taxon>Guptibacillus</taxon>
    </lineage>
</organism>
<comment type="caution">
    <text evidence="1">The sequence shown here is derived from an EMBL/GenBank/DDBJ whole genome shotgun (WGS) entry which is preliminary data.</text>
</comment>
<accession>A0A4U1MJD3</accession>
<evidence type="ECO:0000313" key="2">
    <source>
        <dbReference type="Proteomes" id="UP000310541"/>
    </source>
</evidence>